<reference evidence="2" key="1">
    <citation type="submission" date="2014-12" db="EMBL/GenBank/DDBJ databases">
        <title>Insight into the proteome of Arion vulgaris.</title>
        <authorList>
            <person name="Aradska J."/>
            <person name="Bulat T."/>
            <person name="Smidak R."/>
            <person name="Sarate P."/>
            <person name="Gangsoo J."/>
            <person name="Sialana F."/>
            <person name="Bilban M."/>
            <person name="Lubec G."/>
        </authorList>
    </citation>
    <scope>NUCLEOTIDE SEQUENCE</scope>
    <source>
        <tissue evidence="2">Skin</tissue>
    </source>
</reference>
<proteinExistence type="predicted"/>
<dbReference type="AlphaFoldDB" id="A0A0B6XVN6"/>
<sequence>MYISGSQPISSVDPTHLKRRQNFQTANDKLQVDHSSGTREREVDHSELYKT</sequence>
<feature type="compositionally biased region" description="Polar residues" evidence="1">
    <location>
        <begin position="1"/>
        <end position="13"/>
    </location>
</feature>
<evidence type="ECO:0000256" key="1">
    <source>
        <dbReference type="SAM" id="MobiDB-lite"/>
    </source>
</evidence>
<gene>
    <name evidence="2" type="primary">ORF3180</name>
</gene>
<name>A0A0B6XVN6_9EUPU</name>
<organism evidence="2">
    <name type="scientific">Arion vulgaris</name>
    <dbReference type="NCBI Taxonomy" id="1028688"/>
    <lineage>
        <taxon>Eukaryota</taxon>
        <taxon>Metazoa</taxon>
        <taxon>Spiralia</taxon>
        <taxon>Lophotrochozoa</taxon>
        <taxon>Mollusca</taxon>
        <taxon>Gastropoda</taxon>
        <taxon>Heterobranchia</taxon>
        <taxon>Euthyneura</taxon>
        <taxon>Panpulmonata</taxon>
        <taxon>Eupulmonata</taxon>
        <taxon>Stylommatophora</taxon>
        <taxon>Helicina</taxon>
        <taxon>Arionoidea</taxon>
        <taxon>Arionidae</taxon>
        <taxon>Arion</taxon>
    </lineage>
</organism>
<accession>A0A0B6XVN6</accession>
<protein>
    <submittedName>
        <fullName evidence="2">Uncharacterized protein</fullName>
    </submittedName>
</protein>
<feature type="compositionally biased region" description="Basic and acidic residues" evidence="1">
    <location>
        <begin position="30"/>
        <end position="51"/>
    </location>
</feature>
<dbReference type="EMBL" id="HACG01001267">
    <property type="protein sequence ID" value="CEK48132.1"/>
    <property type="molecule type" value="Transcribed_RNA"/>
</dbReference>
<feature type="region of interest" description="Disordered" evidence="1">
    <location>
        <begin position="1"/>
        <end position="51"/>
    </location>
</feature>
<feature type="non-terminal residue" evidence="2">
    <location>
        <position position="51"/>
    </location>
</feature>
<evidence type="ECO:0000313" key="2">
    <source>
        <dbReference type="EMBL" id="CEK48132.1"/>
    </source>
</evidence>